<dbReference type="OrthoDB" id="6140402at2759"/>
<evidence type="ECO:0000256" key="1">
    <source>
        <dbReference type="SAM" id="MobiDB-lite"/>
    </source>
</evidence>
<feature type="compositionally biased region" description="Basic and acidic residues" evidence="1">
    <location>
        <begin position="108"/>
        <end position="125"/>
    </location>
</feature>
<dbReference type="AlphaFoldDB" id="A0A1S3HFJ6"/>
<dbReference type="GeneID" id="106154443"/>
<dbReference type="Proteomes" id="UP000085678">
    <property type="component" value="Unplaced"/>
</dbReference>
<name>A0A1S3HFJ6_LINAN</name>
<dbReference type="RefSeq" id="XP_013384241.1">
    <property type="nucleotide sequence ID" value="XM_013528787.1"/>
</dbReference>
<accession>A0A1S3HFJ6</accession>
<feature type="region of interest" description="Disordered" evidence="1">
    <location>
        <begin position="103"/>
        <end position="131"/>
    </location>
</feature>
<proteinExistence type="predicted"/>
<dbReference type="InParanoid" id="A0A1S3HFJ6"/>
<dbReference type="KEGG" id="lak:106154443"/>
<reference evidence="3" key="1">
    <citation type="submission" date="2025-08" db="UniProtKB">
        <authorList>
            <consortium name="RefSeq"/>
        </authorList>
    </citation>
    <scope>IDENTIFICATION</scope>
    <source>
        <tissue evidence="3">Gonads</tissue>
    </source>
</reference>
<organism evidence="2 3">
    <name type="scientific">Lingula anatina</name>
    <name type="common">Brachiopod</name>
    <name type="synonym">Lingula unguis</name>
    <dbReference type="NCBI Taxonomy" id="7574"/>
    <lineage>
        <taxon>Eukaryota</taxon>
        <taxon>Metazoa</taxon>
        <taxon>Spiralia</taxon>
        <taxon>Lophotrochozoa</taxon>
        <taxon>Brachiopoda</taxon>
        <taxon>Linguliformea</taxon>
        <taxon>Lingulata</taxon>
        <taxon>Lingulida</taxon>
        <taxon>Linguloidea</taxon>
        <taxon>Lingulidae</taxon>
        <taxon>Lingula</taxon>
    </lineage>
</organism>
<keyword evidence="2" id="KW-1185">Reference proteome</keyword>
<feature type="compositionally biased region" description="Basic and acidic residues" evidence="1">
    <location>
        <begin position="1"/>
        <end position="14"/>
    </location>
</feature>
<feature type="region of interest" description="Disordered" evidence="1">
    <location>
        <begin position="1"/>
        <end position="28"/>
    </location>
</feature>
<sequence length="131" mass="14954">MSADDSRVPSENWDKMPWTDAKPVGWGGGSFWETSRSVSRDHRAAIFGSTSGPRGFYVIHPDWTSESLYLSKPLYTARSRSAWGWERPKTHKNINGVQSYVMPKTPRVPKESLRSTRMTKGDLESLRSYSR</sequence>
<gene>
    <name evidence="3" type="primary">LOC106154443</name>
</gene>
<evidence type="ECO:0000313" key="2">
    <source>
        <dbReference type="Proteomes" id="UP000085678"/>
    </source>
</evidence>
<protein>
    <submittedName>
        <fullName evidence="3">Uncharacterized protein LOC106154443 isoform X1</fullName>
    </submittedName>
</protein>
<evidence type="ECO:0000313" key="3">
    <source>
        <dbReference type="RefSeq" id="XP_013384241.1"/>
    </source>
</evidence>